<evidence type="ECO:0008006" key="2">
    <source>
        <dbReference type="Google" id="ProtNLM"/>
    </source>
</evidence>
<evidence type="ECO:0000313" key="1">
    <source>
        <dbReference type="EMBL" id="GAG37298.1"/>
    </source>
</evidence>
<dbReference type="EMBL" id="BARS01047186">
    <property type="protein sequence ID" value="GAG37298.1"/>
    <property type="molecule type" value="Genomic_DNA"/>
</dbReference>
<comment type="caution">
    <text evidence="1">The sequence shown here is derived from an EMBL/GenBank/DDBJ whole genome shotgun (WGS) entry which is preliminary data.</text>
</comment>
<accession>X0XKW7</accession>
<feature type="non-terminal residue" evidence="1">
    <location>
        <position position="1"/>
    </location>
</feature>
<dbReference type="SUPFAM" id="SSF50998">
    <property type="entry name" value="Quinoprotein alcohol dehydrogenase-like"/>
    <property type="match status" value="1"/>
</dbReference>
<dbReference type="InterPro" id="IPR011047">
    <property type="entry name" value="Quinoprotein_ADH-like_sf"/>
</dbReference>
<proteinExistence type="predicted"/>
<reference evidence="1" key="1">
    <citation type="journal article" date="2014" name="Front. Microbiol.">
        <title>High frequency of phylogenetically diverse reductive dehalogenase-homologous genes in deep subseafloor sedimentary metagenomes.</title>
        <authorList>
            <person name="Kawai M."/>
            <person name="Futagami T."/>
            <person name="Toyoda A."/>
            <person name="Takaki Y."/>
            <person name="Nishi S."/>
            <person name="Hori S."/>
            <person name="Arai W."/>
            <person name="Tsubouchi T."/>
            <person name="Morono Y."/>
            <person name="Uchiyama I."/>
            <person name="Ito T."/>
            <person name="Fujiyama A."/>
            <person name="Inagaki F."/>
            <person name="Takami H."/>
        </authorList>
    </citation>
    <scope>NUCLEOTIDE SEQUENCE</scope>
    <source>
        <strain evidence="1">Expedition CK06-06</strain>
    </source>
</reference>
<protein>
    <recommendedName>
        <fullName evidence="2">Pyrrolo-quinoline quinone</fullName>
    </recommendedName>
</protein>
<dbReference type="AlphaFoldDB" id="X0XKW7"/>
<sequence length="245" mass="26854">PLGLLWFGGPPNDKILPRHGHGPSPQVVGGRLFIEGRDVLRAVDVYTGRLLWEREFLDLGKYYDNTSHQPGANVIGSNYVSVEDGVYVVSPRSCLRLDPATGRTLKEFKLPAHNGGESPRWGFIATWRNLLVATASPIDVPLPDEKNGEGGAQKRPPEETVKVALKDVPGVTIDADHASASGVLVVMDRHSGAILWTRRARHNFRHNAIAAAADKVFCIDGMSQGKLAFLRRRGHDVREKAVLYA</sequence>
<organism evidence="1">
    <name type="scientific">marine sediment metagenome</name>
    <dbReference type="NCBI Taxonomy" id="412755"/>
    <lineage>
        <taxon>unclassified sequences</taxon>
        <taxon>metagenomes</taxon>
        <taxon>ecological metagenomes</taxon>
    </lineage>
</organism>
<dbReference type="Gene3D" id="2.130.10.10">
    <property type="entry name" value="YVTN repeat-like/Quinoprotein amine dehydrogenase"/>
    <property type="match status" value="1"/>
</dbReference>
<dbReference type="InterPro" id="IPR015943">
    <property type="entry name" value="WD40/YVTN_repeat-like_dom_sf"/>
</dbReference>
<name>X0XKW7_9ZZZZ</name>
<feature type="non-terminal residue" evidence="1">
    <location>
        <position position="245"/>
    </location>
</feature>
<gene>
    <name evidence="1" type="ORF">S01H1_70914</name>
</gene>